<feature type="region of interest" description="Disordered" evidence="1">
    <location>
        <begin position="242"/>
        <end position="287"/>
    </location>
</feature>
<dbReference type="Pfam" id="PF10988">
    <property type="entry name" value="DUF2807"/>
    <property type="match status" value="1"/>
</dbReference>
<accession>A0A850HCY2</accession>
<keyword evidence="5" id="KW-1185">Reference proteome</keyword>
<gene>
    <name evidence="4" type="ORF">HUO12_10960</name>
</gene>
<evidence type="ECO:0000313" key="5">
    <source>
        <dbReference type="Proteomes" id="UP000546031"/>
    </source>
</evidence>
<feature type="chain" id="PRO_5032636649" evidence="2">
    <location>
        <begin position="23"/>
        <end position="287"/>
    </location>
</feature>
<feature type="domain" description="Putative auto-transporter adhesin head GIN" evidence="3">
    <location>
        <begin position="50"/>
        <end position="228"/>
    </location>
</feature>
<name>A0A850HCY2_9SPHN</name>
<dbReference type="EMBL" id="JABWTA010000001">
    <property type="protein sequence ID" value="NVE95420.1"/>
    <property type="molecule type" value="Genomic_DNA"/>
</dbReference>
<protein>
    <submittedName>
        <fullName evidence="4">DUF2807 domain-containing protein</fullName>
    </submittedName>
</protein>
<evidence type="ECO:0000313" key="4">
    <source>
        <dbReference type="EMBL" id="NVE95420.1"/>
    </source>
</evidence>
<proteinExistence type="predicted"/>
<dbReference type="Proteomes" id="UP000546031">
    <property type="component" value="Unassembled WGS sequence"/>
</dbReference>
<dbReference type="Gene3D" id="2.160.20.120">
    <property type="match status" value="1"/>
</dbReference>
<dbReference type="InterPro" id="IPR021255">
    <property type="entry name" value="DUF2807"/>
</dbReference>
<feature type="compositionally biased region" description="Basic and acidic residues" evidence="1">
    <location>
        <begin position="250"/>
        <end position="266"/>
    </location>
</feature>
<dbReference type="RefSeq" id="WP_176273641.1">
    <property type="nucleotide sequence ID" value="NZ_JABWTA010000001.1"/>
</dbReference>
<evidence type="ECO:0000256" key="1">
    <source>
        <dbReference type="SAM" id="MobiDB-lite"/>
    </source>
</evidence>
<comment type="caution">
    <text evidence="4">The sequence shown here is derived from an EMBL/GenBank/DDBJ whole genome shotgun (WGS) entry which is preliminary data.</text>
</comment>
<feature type="signal peptide" evidence="2">
    <location>
        <begin position="1"/>
        <end position="22"/>
    </location>
</feature>
<evidence type="ECO:0000259" key="3">
    <source>
        <dbReference type="Pfam" id="PF10988"/>
    </source>
</evidence>
<evidence type="ECO:0000256" key="2">
    <source>
        <dbReference type="SAM" id="SignalP"/>
    </source>
</evidence>
<dbReference type="PROSITE" id="PS51257">
    <property type="entry name" value="PROKAR_LIPOPROTEIN"/>
    <property type="match status" value="1"/>
</dbReference>
<sequence length="287" mass="29008">MLHKMIKTFAPVAAIALSAALAGCGDFDMKINDSEGVPLAELDMSGPAPEELAVSGPDTIILTEGDTLTITIDGDAEDADQVRFHRDGKTLGVFRESGNWSKGSAVTVNITMPAPREIAIGGSGDVEASTMAREASIAIGGSGSVAVKQIDAESLEVVIGGSGSVAAAGTAESLEMSIGGNGNGDFAELKVDDAEINIGGSGNVSLQSDGKVVANIGGSGNVDVKGDATCTLNSFGSGSLTCTSTTETTTTEKEVAAKSKAAESKQAKPSKTKRVAKKSTSRKPRKA</sequence>
<dbReference type="AlphaFoldDB" id="A0A850HCY2"/>
<reference evidence="4 5" key="1">
    <citation type="submission" date="2020-06" db="EMBL/GenBank/DDBJ databases">
        <title>Altererythrobacter lutimaris sp. nov., a marine bacterium isolated from a tidal flat.</title>
        <authorList>
            <person name="Kim D."/>
            <person name="Yoo Y."/>
            <person name="Kim J.-J."/>
        </authorList>
    </citation>
    <scope>NUCLEOTIDE SEQUENCE [LARGE SCALE GENOMIC DNA]</scope>
    <source>
        <strain evidence="4 5">JGD-16</strain>
    </source>
</reference>
<keyword evidence="2" id="KW-0732">Signal</keyword>
<feature type="compositionally biased region" description="Basic residues" evidence="1">
    <location>
        <begin position="268"/>
        <end position="287"/>
    </location>
</feature>
<organism evidence="4 5">
    <name type="scientific">Altererythrobacter lutimaris</name>
    <dbReference type="NCBI Taxonomy" id="2743979"/>
    <lineage>
        <taxon>Bacteria</taxon>
        <taxon>Pseudomonadati</taxon>
        <taxon>Pseudomonadota</taxon>
        <taxon>Alphaproteobacteria</taxon>
        <taxon>Sphingomonadales</taxon>
        <taxon>Erythrobacteraceae</taxon>
        <taxon>Altererythrobacter</taxon>
    </lineage>
</organism>